<comment type="caution">
    <text evidence="1">The sequence shown here is derived from an EMBL/GenBank/DDBJ whole genome shotgun (WGS) entry which is preliminary data.</text>
</comment>
<name>A0A371NWG6_9MICO</name>
<keyword evidence="2" id="KW-1185">Reference proteome</keyword>
<protein>
    <submittedName>
        <fullName evidence="1">Uncharacterized protein</fullName>
    </submittedName>
</protein>
<evidence type="ECO:0000313" key="1">
    <source>
        <dbReference type="EMBL" id="REJ07383.1"/>
    </source>
</evidence>
<dbReference type="OrthoDB" id="3828889at2"/>
<dbReference type="EMBL" id="QUAB01000017">
    <property type="protein sequence ID" value="REJ07383.1"/>
    <property type="molecule type" value="Genomic_DNA"/>
</dbReference>
<organism evidence="1 2">
    <name type="scientific">Microbacterium bovistercoris</name>
    <dbReference type="NCBI Taxonomy" id="2293570"/>
    <lineage>
        <taxon>Bacteria</taxon>
        <taxon>Bacillati</taxon>
        <taxon>Actinomycetota</taxon>
        <taxon>Actinomycetes</taxon>
        <taxon>Micrococcales</taxon>
        <taxon>Microbacteriaceae</taxon>
        <taxon>Microbacterium</taxon>
    </lineage>
</organism>
<dbReference type="RefSeq" id="WP_116241075.1">
    <property type="nucleotide sequence ID" value="NZ_QUAB01000017.1"/>
</dbReference>
<sequence length="100" mass="11808">MNLYLVRNDRGRAVWVAWEDDEMRIWSYLQNTGKFHLNQGLYLDFYFDQNNTYEPATVETARQAIRDGVGHLDARVWAHRIRRFEADPAARAADEVLRHG</sequence>
<evidence type="ECO:0000313" key="2">
    <source>
        <dbReference type="Proteomes" id="UP000262172"/>
    </source>
</evidence>
<accession>A0A371NWG6</accession>
<proteinExistence type="predicted"/>
<dbReference type="Proteomes" id="UP000262172">
    <property type="component" value="Unassembled WGS sequence"/>
</dbReference>
<gene>
    <name evidence="1" type="ORF">DY023_04070</name>
</gene>
<dbReference type="AlphaFoldDB" id="A0A371NWG6"/>
<reference evidence="1 2" key="1">
    <citation type="submission" date="2018-08" db="EMBL/GenBank/DDBJ databases">
        <title>Isolation, diversity and antifungal activity of Actinobacteria from cow dung.</title>
        <authorList>
            <person name="Ling L."/>
        </authorList>
    </citation>
    <scope>NUCLEOTIDE SEQUENCE [LARGE SCALE GENOMIC DNA]</scope>
    <source>
        <strain evidence="1 2">NEAU-LLE</strain>
    </source>
</reference>